<dbReference type="EnsemblMetazoa" id="AATE009180-RA">
    <property type="protein sequence ID" value="AATE009180-PA.1"/>
    <property type="gene ID" value="AATE009180"/>
</dbReference>
<sequence>MVQVNPKHTSTHVRIKAEEAEGGSSELGSKRPFAVFFFHYDEAVIGCWEDCCGGGAGATEAAAPVTGPEAEGLVVEVVVGVVATLPLLLLLLLGLIILCELPALLLLLFDDAPVAVLADAEGEVGALVVVQFSITAAGSSLDAGEGEFEFTVAGVTDLQTSAALLRSLVGVVDVAPGAVGVECGEKSSLAWSLAAKALDEEPFAIAGPPGLPGLGVAHGDEGPFVVGTFESPEGTNIADAPPFASITDEAVVAVVLLPLPPIVVVVVVSVDSVDLFSSISIVVRGPVPQYAGDDERHLLVENVTHHQPQQALLLLHEERPVVGVFGEMQQRTGRSPQHVQARAHRIGIVAQEVDTVLVGHAKGRLFRLLDECHQDTHGDCIATVRAIELSAAARWRVSTEHSFSRREKGGVAITRSTFASVTHSLQSASRASRCGDNTAFGPSVGNGS</sequence>
<protein>
    <submittedName>
        <fullName evidence="1">Uncharacterized protein</fullName>
    </submittedName>
</protein>
<accession>A0A182J0T0</accession>
<dbReference type="VEuPathDB" id="VectorBase:AATE009180"/>
<evidence type="ECO:0000313" key="1">
    <source>
        <dbReference type="EnsemblMetazoa" id="AATE009180-PA.1"/>
    </source>
</evidence>
<name>A0A182J0T0_ANOAO</name>
<dbReference type="AlphaFoldDB" id="A0A182J0T0"/>
<proteinExistence type="predicted"/>
<reference evidence="1" key="1">
    <citation type="submission" date="2022-08" db="UniProtKB">
        <authorList>
            <consortium name="EnsemblMetazoa"/>
        </authorList>
    </citation>
    <scope>IDENTIFICATION</scope>
    <source>
        <strain evidence="1">EBRO</strain>
    </source>
</reference>
<organism evidence="1">
    <name type="scientific">Anopheles atroparvus</name>
    <name type="common">European mosquito</name>
    <dbReference type="NCBI Taxonomy" id="41427"/>
    <lineage>
        <taxon>Eukaryota</taxon>
        <taxon>Metazoa</taxon>
        <taxon>Ecdysozoa</taxon>
        <taxon>Arthropoda</taxon>
        <taxon>Hexapoda</taxon>
        <taxon>Insecta</taxon>
        <taxon>Pterygota</taxon>
        <taxon>Neoptera</taxon>
        <taxon>Endopterygota</taxon>
        <taxon>Diptera</taxon>
        <taxon>Nematocera</taxon>
        <taxon>Culicoidea</taxon>
        <taxon>Culicidae</taxon>
        <taxon>Anophelinae</taxon>
        <taxon>Anopheles</taxon>
    </lineage>
</organism>